<name>A0A1G9YTU5_9FIRM</name>
<dbReference type="Pfam" id="PF14386">
    <property type="entry name" value="DUF4417"/>
    <property type="match status" value="1"/>
</dbReference>
<dbReference type="InterPro" id="IPR025530">
    <property type="entry name" value="DUF4417"/>
</dbReference>
<sequence>MKKTILDDGSYPYLTEGAELVGKPGIPALLDVDNTQVPKAMLPFEKIKKAENKRQYVHFYMHDKYFAKVLIATDKYVDLLKQFDGVITPDCTMLVGQAPCIQQTNTYFNRAIGFYLQKQGIPVIPNIRWSDESSFDYCFLGVPKHRIVCVSTHGCIRSKRDRELWRVGTEEMLRVLEPTDVLVHGYMPEDVFGRFYDYANFHRYPSLFEQTHKKEEGE</sequence>
<dbReference type="RefSeq" id="WP_074521957.1">
    <property type="nucleotide sequence ID" value="NZ_FNHZ01000006.1"/>
</dbReference>
<evidence type="ECO:0008006" key="3">
    <source>
        <dbReference type="Google" id="ProtNLM"/>
    </source>
</evidence>
<keyword evidence="2" id="KW-1185">Reference proteome</keyword>
<accession>A0A1G9YTU5</accession>
<evidence type="ECO:0000313" key="2">
    <source>
        <dbReference type="Proteomes" id="UP000187651"/>
    </source>
</evidence>
<proteinExistence type="predicted"/>
<protein>
    <recommendedName>
        <fullName evidence="3">DUF4417 domain-containing protein</fullName>
    </recommendedName>
</protein>
<dbReference type="AlphaFoldDB" id="A0A1G9YTU5"/>
<dbReference type="EMBL" id="FNHZ01000006">
    <property type="protein sequence ID" value="SDN12568.1"/>
    <property type="molecule type" value="Genomic_DNA"/>
</dbReference>
<organism evidence="1 2">
    <name type="scientific">Lachnospira pectinoschiza</name>
    <dbReference type="NCBI Taxonomy" id="28052"/>
    <lineage>
        <taxon>Bacteria</taxon>
        <taxon>Bacillati</taxon>
        <taxon>Bacillota</taxon>
        <taxon>Clostridia</taxon>
        <taxon>Lachnospirales</taxon>
        <taxon>Lachnospiraceae</taxon>
        <taxon>Lachnospira</taxon>
    </lineage>
</organism>
<reference evidence="2" key="1">
    <citation type="submission" date="2016-10" db="EMBL/GenBank/DDBJ databases">
        <authorList>
            <person name="Varghese N."/>
            <person name="Submissions S."/>
        </authorList>
    </citation>
    <scope>NUCLEOTIDE SEQUENCE [LARGE SCALE GENOMIC DNA]</scope>
    <source>
        <strain evidence="2">M83</strain>
    </source>
</reference>
<dbReference type="Proteomes" id="UP000187651">
    <property type="component" value="Unassembled WGS sequence"/>
</dbReference>
<dbReference type="OrthoDB" id="9800801at2"/>
<gene>
    <name evidence="1" type="ORF">SAMN05216544_1935</name>
</gene>
<evidence type="ECO:0000313" key="1">
    <source>
        <dbReference type="EMBL" id="SDN12568.1"/>
    </source>
</evidence>